<reference evidence="1 2" key="1">
    <citation type="submission" date="2022-05" db="EMBL/GenBank/DDBJ databases">
        <authorList>
            <consortium name="Genoscope - CEA"/>
            <person name="William W."/>
        </authorList>
    </citation>
    <scope>NUCLEOTIDE SEQUENCE [LARGE SCALE GENOMIC DNA]</scope>
</reference>
<comment type="caution">
    <text evidence="1">The sequence shown here is derived from an EMBL/GenBank/DDBJ whole genome shotgun (WGS) entry which is preliminary data.</text>
</comment>
<protein>
    <submittedName>
        <fullName evidence="1">Uncharacterized protein</fullName>
    </submittedName>
</protein>
<gene>
    <name evidence="1" type="ORF">PEVE_00021515</name>
</gene>
<proteinExistence type="predicted"/>
<dbReference type="EMBL" id="CALNXI010000288">
    <property type="protein sequence ID" value="CAH3024078.1"/>
    <property type="molecule type" value="Genomic_DNA"/>
</dbReference>
<organism evidence="1 2">
    <name type="scientific">Porites evermanni</name>
    <dbReference type="NCBI Taxonomy" id="104178"/>
    <lineage>
        <taxon>Eukaryota</taxon>
        <taxon>Metazoa</taxon>
        <taxon>Cnidaria</taxon>
        <taxon>Anthozoa</taxon>
        <taxon>Hexacorallia</taxon>
        <taxon>Scleractinia</taxon>
        <taxon>Fungiina</taxon>
        <taxon>Poritidae</taxon>
        <taxon>Porites</taxon>
    </lineage>
</organism>
<dbReference type="Proteomes" id="UP001159427">
    <property type="component" value="Unassembled WGS sequence"/>
</dbReference>
<evidence type="ECO:0000313" key="1">
    <source>
        <dbReference type="EMBL" id="CAH3024078.1"/>
    </source>
</evidence>
<evidence type="ECO:0000313" key="2">
    <source>
        <dbReference type="Proteomes" id="UP001159427"/>
    </source>
</evidence>
<name>A0ABN8M8Q4_9CNID</name>
<keyword evidence="2" id="KW-1185">Reference proteome</keyword>
<sequence>MAVYSGKVQREKKADITVSYHYDITPKTEILTVRCKNFNSKPWILASLSNGMNTDARWKCFSFPKEKNISSRTIGRPDYNDSHWAQAVAGFSNRGESPWGKTLGIKDEARWISTAEDNPRLLCRRNLSDEAYLPTDMMEHTSKGTSEG</sequence>
<accession>A0ABN8M8Q4</accession>